<accession>A0ABU7USS0</accession>
<keyword evidence="2" id="KW-1185">Reference proteome</keyword>
<organism evidence="1 2">
    <name type="scientific">Clostridium frigoriphilum</name>
    <dbReference type="NCBI Taxonomy" id="443253"/>
    <lineage>
        <taxon>Bacteria</taxon>
        <taxon>Bacillati</taxon>
        <taxon>Bacillota</taxon>
        <taxon>Clostridia</taxon>
        <taxon>Eubacteriales</taxon>
        <taxon>Clostridiaceae</taxon>
        <taxon>Clostridium</taxon>
    </lineage>
</organism>
<gene>
    <name evidence="1" type="ORF">SJI18_19165</name>
</gene>
<name>A0ABU7USS0_9CLOT</name>
<proteinExistence type="predicted"/>
<dbReference type="RefSeq" id="WP_216253184.1">
    <property type="nucleotide sequence ID" value="NZ_JAZHFS010000023.1"/>
</dbReference>
<reference evidence="1 2" key="1">
    <citation type="submission" date="2023-11" db="EMBL/GenBank/DDBJ databases">
        <title>Draft genome sequence of a psychrophilic Clostridium strain from permafrost water brine.</title>
        <authorList>
            <person name="Shcherbakova V.A."/>
            <person name="Trubitsyn V.E."/>
            <person name="Zakharyuk A.G."/>
        </authorList>
    </citation>
    <scope>NUCLEOTIDE SEQUENCE [LARGE SCALE GENOMIC DNA]</scope>
    <source>
        <strain evidence="1 2">14F</strain>
    </source>
</reference>
<dbReference type="EMBL" id="JAZHFS010000023">
    <property type="protein sequence ID" value="MEF2114422.1"/>
    <property type="molecule type" value="Genomic_DNA"/>
</dbReference>
<sequence length="49" mass="5652">MGLLIVIIIIPILITIVILDKCTKNNTSWQIMLNIKAMTKKARKEVHYD</sequence>
<protein>
    <submittedName>
        <fullName evidence="1">Uncharacterized protein</fullName>
    </submittedName>
</protein>
<comment type="caution">
    <text evidence="1">The sequence shown here is derived from an EMBL/GenBank/DDBJ whole genome shotgun (WGS) entry which is preliminary data.</text>
</comment>
<evidence type="ECO:0000313" key="1">
    <source>
        <dbReference type="EMBL" id="MEF2114422.1"/>
    </source>
</evidence>
<evidence type="ECO:0000313" key="2">
    <source>
        <dbReference type="Proteomes" id="UP001498469"/>
    </source>
</evidence>
<dbReference type="Proteomes" id="UP001498469">
    <property type="component" value="Unassembled WGS sequence"/>
</dbReference>